<keyword evidence="2" id="KW-0812">Transmembrane</keyword>
<dbReference type="Gene3D" id="2.70.100.10">
    <property type="entry name" value="Glycoside hydrolase, family 7, domain"/>
    <property type="match status" value="1"/>
</dbReference>
<evidence type="ECO:0000256" key="2">
    <source>
        <dbReference type="SAM" id="Phobius"/>
    </source>
</evidence>
<keyword evidence="2" id="KW-1133">Transmembrane helix</keyword>
<feature type="region of interest" description="Disordered" evidence="1">
    <location>
        <begin position="716"/>
        <end position="754"/>
    </location>
</feature>
<feature type="signal peptide" evidence="3">
    <location>
        <begin position="1"/>
        <end position="19"/>
    </location>
</feature>
<organism evidence="4 5">
    <name type="scientific">Symbiodinium microadriaticum</name>
    <name type="common">Dinoflagellate</name>
    <name type="synonym">Zooxanthella microadriatica</name>
    <dbReference type="NCBI Taxonomy" id="2951"/>
    <lineage>
        <taxon>Eukaryota</taxon>
        <taxon>Sar</taxon>
        <taxon>Alveolata</taxon>
        <taxon>Dinophyceae</taxon>
        <taxon>Suessiales</taxon>
        <taxon>Symbiodiniaceae</taxon>
        <taxon>Symbiodinium</taxon>
    </lineage>
</organism>
<feature type="transmembrane region" description="Helical" evidence="2">
    <location>
        <begin position="82"/>
        <end position="102"/>
    </location>
</feature>
<keyword evidence="3" id="KW-0732">Signal</keyword>
<accession>A0A1Q9CHJ1</accession>
<gene>
    <name evidence="4" type="ORF">AK812_SmicGene37017</name>
</gene>
<dbReference type="InterPro" id="IPR013320">
    <property type="entry name" value="ConA-like_dom_sf"/>
</dbReference>
<proteinExistence type="predicted"/>
<evidence type="ECO:0000256" key="1">
    <source>
        <dbReference type="SAM" id="MobiDB-lite"/>
    </source>
</evidence>
<reference evidence="4 5" key="1">
    <citation type="submission" date="2016-02" db="EMBL/GenBank/DDBJ databases">
        <title>Genome analysis of coral dinoflagellate symbionts highlights evolutionary adaptations to a symbiotic lifestyle.</title>
        <authorList>
            <person name="Aranda M."/>
            <person name="Li Y."/>
            <person name="Liew Y.J."/>
            <person name="Baumgarten S."/>
            <person name="Simakov O."/>
            <person name="Wilson M."/>
            <person name="Piel J."/>
            <person name="Ashoor H."/>
            <person name="Bougouffa S."/>
            <person name="Bajic V.B."/>
            <person name="Ryu T."/>
            <person name="Ravasi T."/>
            <person name="Bayer T."/>
            <person name="Micklem G."/>
            <person name="Kim H."/>
            <person name="Bhak J."/>
            <person name="Lajeunesse T.C."/>
            <person name="Voolstra C.R."/>
        </authorList>
    </citation>
    <scope>NUCLEOTIDE SEQUENCE [LARGE SCALE GENOMIC DNA]</scope>
    <source>
        <strain evidence="4 5">CCMP2467</strain>
    </source>
</reference>
<dbReference type="GO" id="GO:0005975">
    <property type="term" value="P:carbohydrate metabolic process"/>
    <property type="evidence" value="ECO:0007669"/>
    <property type="project" value="InterPro"/>
</dbReference>
<dbReference type="Proteomes" id="UP000186817">
    <property type="component" value="Unassembled WGS sequence"/>
</dbReference>
<dbReference type="AlphaFoldDB" id="A0A1Q9CHJ1"/>
<evidence type="ECO:0000313" key="5">
    <source>
        <dbReference type="Proteomes" id="UP000186817"/>
    </source>
</evidence>
<name>A0A1Q9CHJ1_SYMMI</name>
<dbReference type="GO" id="GO:0004553">
    <property type="term" value="F:hydrolase activity, hydrolyzing O-glycosyl compounds"/>
    <property type="evidence" value="ECO:0007669"/>
    <property type="project" value="InterPro"/>
</dbReference>
<dbReference type="EMBL" id="LSRX01001203">
    <property type="protein sequence ID" value="OLP82336.1"/>
    <property type="molecule type" value="Genomic_DNA"/>
</dbReference>
<dbReference type="SUPFAM" id="SSF49899">
    <property type="entry name" value="Concanavalin A-like lectins/glucanases"/>
    <property type="match status" value="2"/>
</dbReference>
<keyword evidence="5" id="KW-1185">Reference proteome</keyword>
<comment type="caution">
    <text evidence="4">The sequence shown here is derived from an EMBL/GenBank/DDBJ whole genome shotgun (WGS) entry which is preliminary data.</text>
</comment>
<feature type="region of interest" description="Disordered" evidence="1">
    <location>
        <begin position="505"/>
        <end position="524"/>
    </location>
</feature>
<dbReference type="OrthoDB" id="413877at2759"/>
<protein>
    <submittedName>
        <fullName evidence="4">Uncharacterized protein</fullName>
    </submittedName>
</protein>
<evidence type="ECO:0000313" key="4">
    <source>
        <dbReference type="EMBL" id="OLP82336.1"/>
    </source>
</evidence>
<keyword evidence="2" id="KW-0472">Membrane</keyword>
<feature type="chain" id="PRO_5043501031" evidence="3">
    <location>
        <begin position="20"/>
        <end position="754"/>
    </location>
</feature>
<evidence type="ECO:0000256" key="3">
    <source>
        <dbReference type="SAM" id="SignalP"/>
    </source>
</evidence>
<dbReference type="InterPro" id="IPR037019">
    <property type="entry name" value="Glyco_hydro_7_sf"/>
</dbReference>
<sequence>MSRLMHSWVLALCSARAQAPSTPRQATGFLMPCQHQEYQEACRSSAAADDWAELLTLMEEDELEESTSRQKEARTNTVRWSWLHVLVMSVALLGLCILMGIVMDNMRSSGRDGAEARLALWPEPLWSNPCAGSMQVSGLGTVPLINAKYNLPSDPAGNVWMEDAAVVIADKGRTYWGTSCNASGHDENFDPSGYIELHLLGKRLEYTTHINGVGCGCNAALYLVSMSTSPWESACEVADLNDAASAANLLQQDRSESDDIDVEDQASLQRCESHGAPEVLASVGGCVHFDEIFAALRVQAGATPTREQTATVPLGAATVDGRGKAPPDALIPSTTLLVMTEASTSTGPAVIHQVTTATAEQFSTLDRRFRLCLPVSFFWVAAVERLESWEMPAVTPTRPRFPTITHAAQDPDGAAGRVGGGGGGPSSLWRLACGDLAEIRRKKEAGQFPPERPHGATTETDYWFVPANDYYCDAMSICGVQCHEIDLQEANMHAFHSTLHDLESETAPSLGTGGGGDTYTGPRNFGSTQYGDGSNCIDTSEKFRVSVEFPVHEGTEELKSIDITLSQNGCSLRSSASKFKDSLDILSKVLKKGMTPVMSYWRDANMMWLDGNGPDEVDYCTEDMDSNSTCASTVTFTDFALSTLEPRIEIDEPVLYIGRRLVEQLYFPPLHNTPPQLQALRTVATRSQLQLPVPCTPGFGGHVAFGNGRLFEPLPADSNLDANSEVGARPHQKMQSENAEEGVHLCQGEQEEEK</sequence>